<reference evidence="1 2" key="1">
    <citation type="submission" date="2019-12" db="EMBL/GenBank/DDBJ databases">
        <authorList>
            <person name="Alioto T."/>
            <person name="Alioto T."/>
            <person name="Gomez Garrido J."/>
        </authorList>
    </citation>
    <scope>NUCLEOTIDE SEQUENCE [LARGE SCALE GENOMIC DNA]</scope>
</reference>
<proteinExistence type="predicted"/>
<keyword evidence="2" id="KW-1185">Reference proteome</keyword>
<organism evidence="1 2">
    <name type="scientific">Olea europaea subsp. europaea</name>
    <dbReference type="NCBI Taxonomy" id="158383"/>
    <lineage>
        <taxon>Eukaryota</taxon>
        <taxon>Viridiplantae</taxon>
        <taxon>Streptophyta</taxon>
        <taxon>Embryophyta</taxon>
        <taxon>Tracheophyta</taxon>
        <taxon>Spermatophyta</taxon>
        <taxon>Magnoliopsida</taxon>
        <taxon>eudicotyledons</taxon>
        <taxon>Gunneridae</taxon>
        <taxon>Pentapetalae</taxon>
        <taxon>asterids</taxon>
        <taxon>lamiids</taxon>
        <taxon>Lamiales</taxon>
        <taxon>Oleaceae</taxon>
        <taxon>Oleeae</taxon>
        <taxon>Olea</taxon>
    </lineage>
</organism>
<protein>
    <submittedName>
        <fullName evidence="1">Uncharacterized protein</fullName>
    </submittedName>
</protein>
<dbReference type="OrthoDB" id="2014701at2759"/>
<dbReference type="EMBL" id="CACTIH010003774">
    <property type="protein sequence ID" value="CAA2984650.1"/>
    <property type="molecule type" value="Genomic_DNA"/>
</dbReference>
<dbReference type="AlphaFoldDB" id="A0A8S0S002"/>
<comment type="caution">
    <text evidence="1">The sequence shown here is derived from an EMBL/GenBank/DDBJ whole genome shotgun (WGS) entry which is preliminary data.</text>
</comment>
<accession>A0A8S0S002</accession>
<evidence type="ECO:0000313" key="2">
    <source>
        <dbReference type="Proteomes" id="UP000594638"/>
    </source>
</evidence>
<name>A0A8S0S002_OLEEU</name>
<dbReference type="Proteomes" id="UP000594638">
    <property type="component" value="Unassembled WGS sequence"/>
</dbReference>
<dbReference type="Gramene" id="OE9A011066T1">
    <property type="protein sequence ID" value="OE9A011066C1"/>
    <property type="gene ID" value="OE9A011066"/>
</dbReference>
<evidence type="ECO:0000313" key="1">
    <source>
        <dbReference type="EMBL" id="CAA2984650.1"/>
    </source>
</evidence>
<sequence>MLNYSLLISDEIELEPEIGDYKSYYFTWYNSSYGDVGPYEQRLSSSQERPYYDYNSSIQEETDEGMQWSYGGGGNTLGCYFGGYSGDDDVYSDKGYDTYGISLDTEDHHYQGVENLSSY</sequence>
<gene>
    <name evidence="1" type="ORF">OLEA9_A011066</name>
</gene>